<gene>
    <name evidence="1" type="ORF">KQ910_08790</name>
</gene>
<evidence type="ECO:0000313" key="2">
    <source>
        <dbReference type="Proteomes" id="UP000727907"/>
    </source>
</evidence>
<protein>
    <recommendedName>
        <fullName evidence="3">SCP2 domain-containing protein</fullName>
    </recommendedName>
</protein>
<evidence type="ECO:0008006" key="3">
    <source>
        <dbReference type="Google" id="ProtNLM"/>
    </source>
</evidence>
<dbReference type="Proteomes" id="UP000727907">
    <property type="component" value="Unassembled WGS sequence"/>
</dbReference>
<keyword evidence="2" id="KW-1185">Reference proteome</keyword>
<accession>A0ABS6IKS6</accession>
<dbReference type="RefSeq" id="WP_216958410.1">
    <property type="nucleotide sequence ID" value="NZ_JAHOPB010000001.1"/>
</dbReference>
<dbReference type="EMBL" id="JAHOPB010000001">
    <property type="protein sequence ID" value="MBU8873858.1"/>
    <property type="molecule type" value="Genomic_DNA"/>
</dbReference>
<comment type="caution">
    <text evidence="1">The sequence shown here is derived from an EMBL/GenBank/DDBJ whole genome shotgun (WGS) entry which is preliminary data.</text>
</comment>
<name>A0ABS6IKS6_9HYPH</name>
<sequence length="126" mass="14354">MLEKLAGLVNDDEVLVRRGRHLTGAFLVEARPRSWLIHVLRGRIEKVEEGPFVMPSWRFALRADESDWQRFWQARPAPGEHDLLALVRRGLMKFEGDLQPLMANLLYLKGVLEAPRALATSRGAAQ</sequence>
<proteinExistence type="predicted"/>
<reference evidence="1 2" key="1">
    <citation type="submission" date="2021-06" db="EMBL/GenBank/DDBJ databases">
        <authorList>
            <person name="Lee D.H."/>
        </authorList>
    </citation>
    <scope>NUCLEOTIDE SEQUENCE [LARGE SCALE GENOMIC DNA]</scope>
    <source>
        <strain evidence="1 2">MMS21-HV4-11</strain>
    </source>
</reference>
<organism evidence="1 2">
    <name type="scientific">Reyranella humidisoli</name>
    <dbReference type="NCBI Taxonomy" id="2849149"/>
    <lineage>
        <taxon>Bacteria</taxon>
        <taxon>Pseudomonadati</taxon>
        <taxon>Pseudomonadota</taxon>
        <taxon>Alphaproteobacteria</taxon>
        <taxon>Hyphomicrobiales</taxon>
        <taxon>Reyranellaceae</taxon>
        <taxon>Reyranella</taxon>
    </lineage>
</organism>
<evidence type="ECO:0000313" key="1">
    <source>
        <dbReference type="EMBL" id="MBU8873858.1"/>
    </source>
</evidence>